<dbReference type="Proteomes" id="UP000596660">
    <property type="component" value="Unplaced"/>
</dbReference>
<name>A0A803KQC9_CHEQI</name>
<dbReference type="OMA" id="WEMTERR"/>
<feature type="repeat" description="WD" evidence="3">
    <location>
        <begin position="218"/>
        <end position="249"/>
    </location>
</feature>
<sequence length="419" mass="46219">MAFESSSSNNSSTLSKEWSFRSTSSSSISNNSSTTTNYLLSHYIHINIEPAEKLIPVDHPYYKCIATLKTPNHHHISCLATHDKLLYAASGNQITTFDLTTFCPVVSFEGRDLSSGGFIKSIAFYEDNKILTAHQDSKIRVWKRHRLETTLPTIKDKLRRFACAKNYVQVRRNKRKLWIEHNDAVSGMTLSNGLIYTVSWDKTLKIWRASDYKCLESLTAHEDAVNAVVVSSNGTVYTGSADGTIIVWERGNDKGVRHSWVCTLENHRSTVVNALALSKDGKVLLSGGCDGVIMAWEKEGENDRMVESEVVGSHDGAVLCLLGLDGHDLFVSGGADRTVRIWGRGEGECGNGSRGLFCCLGVLEGHDKPVRSLAVAAALSRTENGVVSVCSGSLDGEIKVWEIMVSQLINNRPPYIKKY</sequence>
<dbReference type="InterPro" id="IPR045182">
    <property type="entry name" value="JINGUBANG-like"/>
</dbReference>
<feature type="repeat" description="WD" evidence="3">
    <location>
        <begin position="311"/>
        <end position="342"/>
    </location>
</feature>
<proteinExistence type="predicted"/>
<dbReference type="FunFam" id="2.130.10.10:FF:000775">
    <property type="entry name" value="BnaA09g28200D protein"/>
    <property type="match status" value="1"/>
</dbReference>
<dbReference type="AlphaFoldDB" id="A0A803KQC9"/>
<evidence type="ECO:0000313" key="4">
    <source>
        <dbReference type="EnsemblPlants" id="AUR62001235-RA:cds"/>
    </source>
</evidence>
<protein>
    <submittedName>
        <fullName evidence="4">Uncharacterized protein</fullName>
    </submittedName>
</protein>
<dbReference type="Pfam" id="PF00400">
    <property type="entry name" value="WD40"/>
    <property type="match status" value="6"/>
</dbReference>
<evidence type="ECO:0000256" key="1">
    <source>
        <dbReference type="ARBA" id="ARBA00022574"/>
    </source>
</evidence>
<keyword evidence="2" id="KW-0677">Repeat</keyword>
<dbReference type="PANTHER" id="PTHR22844">
    <property type="entry name" value="F-BOX AND WD40 DOMAIN PROTEIN"/>
    <property type="match status" value="1"/>
</dbReference>
<gene>
    <name evidence="4" type="primary">LOC110687591</name>
</gene>
<dbReference type="InterPro" id="IPR036322">
    <property type="entry name" value="WD40_repeat_dom_sf"/>
</dbReference>
<dbReference type="KEGG" id="cqi:110687591"/>
<dbReference type="PROSITE" id="PS50294">
    <property type="entry name" value="WD_REPEATS_REGION"/>
    <property type="match status" value="1"/>
</dbReference>
<reference evidence="4" key="1">
    <citation type="journal article" date="2017" name="Nature">
        <title>The genome of Chenopodium quinoa.</title>
        <authorList>
            <person name="Jarvis D.E."/>
            <person name="Ho Y.S."/>
            <person name="Lightfoot D.J."/>
            <person name="Schmoeckel S.M."/>
            <person name="Li B."/>
            <person name="Borm T.J.A."/>
            <person name="Ohyanagi H."/>
            <person name="Mineta K."/>
            <person name="Michell C.T."/>
            <person name="Saber N."/>
            <person name="Kharbatia N.M."/>
            <person name="Rupper R.R."/>
            <person name="Sharp A.R."/>
            <person name="Dally N."/>
            <person name="Boughton B.A."/>
            <person name="Woo Y.H."/>
            <person name="Gao G."/>
            <person name="Schijlen E.G.W.M."/>
            <person name="Guo X."/>
            <person name="Momin A.A."/>
            <person name="Negrao S."/>
            <person name="Al-Babili S."/>
            <person name="Gehring C."/>
            <person name="Roessner U."/>
            <person name="Jung C."/>
            <person name="Murphy K."/>
            <person name="Arold S.T."/>
            <person name="Gojobori T."/>
            <person name="van der Linden C.G."/>
            <person name="van Loo E.N."/>
            <person name="Jellen E.N."/>
            <person name="Maughan P.J."/>
            <person name="Tester M."/>
        </authorList>
    </citation>
    <scope>NUCLEOTIDE SEQUENCE [LARGE SCALE GENOMIC DNA]</scope>
    <source>
        <strain evidence="4">cv. PI 614886</strain>
    </source>
</reference>
<evidence type="ECO:0000256" key="3">
    <source>
        <dbReference type="PROSITE-ProRule" id="PRU00221"/>
    </source>
</evidence>
<dbReference type="Gramene" id="AUR62001235-RA">
    <property type="protein sequence ID" value="AUR62001235-RA:cds"/>
    <property type="gene ID" value="AUR62001235"/>
</dbReference>
<dbReference type="GeneID" id="110687591"/>
<evidence type="ECO:0000313" key="5">
    <source>
        <dbReference type="Proteomes" id="UP000596660"/>
    </source>
</evidence>
<dbReference type="PROSITE" id="PS00678">
    <property type="entry name" value="WD_REPEATS_1"/>
    <property type="match status" value="1"/>
</dbReference>
<dbReference type="Gene3D" id="2.130.10.10">
    <property type="entry name" value="YVTN repeat-like/Quinoprotein amine dehydrogenase"/>
    <property type="match status" value="3"/>
</dbReference>
<dbReference type="EnsemblPlants" id="AUR62001235-RA">
    <property type="protein sequence ID" value="AUR62001235-RA:cds"/>
    <property type="gene ID" value="AUR62001235"/>
</dbReference>
<evidence type="ECO:0000256" key="2">
    <source>
        <dbReference type="ARBA" id="ARBA00022737"/>
    </source>
</evidence>
<dbReference type="CDD" id="cd00200">
    <property type="entry name" value="WD40"/>
    <property type="match status" value="1"/>
</dbReference>
<reference evidence="4" key="2">
    <citation type="submission" date="2021-03" db="UniProtKB">
        <authorList>
            <consortium name="EnsemblPlants"/>
        </authorList>
    </citation>
    <scope>IDENTIFICATION</scope>
</reference>
<dbReference type="SMR" id="A0A803KQC9"/>
<dbReference type="OrthoDB" id="674604at2759"/>
<dbReference type="SMART" id="SM00320">
    <property type="entry name" value="WD40"/>
    <property type="match status" value="7"/>
</dbReference>
<dbReference type="SUPFAM" id="SSF50978">
    <property type="entry name" value="WD40 repeat-like"/>
    <property type="match status" value="1"/>
</dbReference>
<dbReference type="InterPro" id="IPR020472">
    <property type="entry name" value="WD40_PAC1"/>
</dbReference>
<organism evidence="4 5">
    <name type="scientific">Chenopodium quinoa</name>
    <name type="common">Quinoa</name>
    <dbReference type="NCBI Taxonomy" id="63459"/>
    <lineage>
        <taxon>Eukaryota</taxon>
        <taxon>Viridiplantae</taxon>
        <taxon>Streptophyta</taxon>
        <taxon>Embryophyta</taxon>
        <taxon>Tracheophyta</taxon>
        <taxon>Spermatophyta</taxon>
        <taxon>Magnoliopsida</taxon>
        <taxon>eudicotyledons</taxon>
        <taxon>Gunneridae</taxon>
        <taxon>Pentapetalae</taxon>
        <taxon>Caryophyllales</taxon>
        <taxon>Chenopodiaceae</taxon>
        <taxon>Chenopodioideae</taxon>
        <taxon>Atripliceae</taxon>
        <taxon>Chenopodium</taxon>
    </lineage>
</organism>
<keyword evidence="5" id="KW-1185">Reference proteome</keyword>
<dbReference type="RefSeq" id="XP_021719926.1">
    <property type="nucleotide sequence ID" value="XM_021864234.1"/>
</dbReference>
<dbReference type="InterPro" id="IPR019775">
    <property type="entry name" value="WD40_repeat_CS"/>
</dbReference>
<dbReference type="PRINTS" id="PR00320">
    <property type="entry name" value="GPROTEINBRPT"/>
</dbReference>
<dbReference type="PANTHER" id="PTHR22844:SF324">
    <property type="entry name" value="TRANSDUCIN_WD40 REPEAT PROTEIN"/>
    <property type="match status" value="1"/>
</dbReference>
<dbReference type="PROSITE" id="PS50082">
    <property type="entry name" value="WD_REPEATS_2"/>
    <property type="match status" value="3"/>
</dbReference>
<dbReference type="InterPro" id="IPR015943">
    <property type="entry name" value="WD40/YVTN_repeat-like_dom_sf"/>
</dbReference>
<feature type="repeat" description="WD" evidence="3">
    <location>
        <begin position="265"/>
        <end position="297"/>
    </location>
</feature>
<keyword evidence="1 3" id="KW-0853">WD repeat</keyword>
<dbReference type="InterPro" id="IPR001680">
    <property type="entry name" value="WD40_rpt"/>
</dbReference>
<accession>A0A803KQC9</accession>